<dbReference type="GO" id="GO:0005737">
    <property type="term" value="C:cytoplasm"/>
    <property type="evidence" value="ECO:0007669"/>
    <property type="project" value="TreeGrafter"/>
</dbReference>
<dbReference type="PANTHER" id="PTHR12358:SF108">
    <property type="entry name" value="DAGKC DOMAIN-CONTAINING PROTEIN"/>
    <property type="match status" value="1"/>
</dbReference>
<dbReference type="GeneID" id="63921252"/>
<dbReference type="PANTHER" id="PTHR12358">
    <property type="entry name" value="SPHINGOSINE KINASE"/>
    <property type="match status" value="1"/>
</dbReference>
<gene>
    <name evidence="2" type="ORF">M437DRAFT_83153</name>
</gene>
<organism evidence="2 3">
    <name type="scientific">Aureobasidium melanogenum (strain CBS 110374)</name>
    <name type="common">Aureobasidium pullulans var. melanogenum</name>
    <dbReference type="NCBI Taxonomy" id="1043003"/>
    <lineage>
        <taxon>Eukaryota</taxon>
        <taxon>Fungi</taxon>
        <taxon>Dikarya</taxon>
        <taxon>Ascomycota</taxon>
        <taxon>Pezizomycotina</taxon>
        <taxon>Dothideomycetes</taxon>
        <taxon>Dothideomycetidae</taxon>
        <taxon>Dothideales</taxon>
        <taxon>Saccotheciaceae</taxon>
        <taxon>Aureobasidium</taxon>
    </lineage>
</organism>
<dbReference type="HOGENOM" id="CLU_021934_2_0_1"/>
<dbReference type="AlphaFoldDB" id="A0A074W2R2"/>
<dbReference type="Proteomes" id="UP000030672">
    <property type="component" value="Unassembled WGS sequence"/>
</dbReference>
<dbReference type="SUPFAM" id="SSF111331">
    <property type="entry name" value="NAD kinase/diacylglycerol kinase-like"/>
    <property type="match status" value="1"/>
</dbReference>
<keyword evidence="3" id="KW-1185">Reference proteome</keyword>
<evidence type="ECO:0000259" key="1">
    <source>
        <dbReference type="PROSITE" id="PS50146"/>
    </source>
</evidence>
<name>A0A074W2R2_AURM1</name>
<feature type="domain" description="DAGKc" evidence="1">
    <location>
        <begin position="1"/>
        <end position="149"/>
    </location>
</feature>
<dbReference type="EMBL" id="KL584829">
    <property type="protein sequence ID" value="KEQ64207.1"/>
    <property type="molecule type" value="Genomic_DNA"/>
</dbReference>
<reference evidence="2 3" key="1">
    <citation type="journal article" date="2014" name="BMC Genomics">
        <title>Genome sequencing of four Aureobasidium pullulans varieties: biotechnological potential, stress tolerance, and description of new species.</title>
        <authorList>
            <person name="Gostin Ar C."/>
            <person name="Ohm R.A."/>
            <person name="Kogej T."/>
            <person name="Sonjak S."/>
            <person name="Turk M."/>
            <person name="Zajc J."/>
            <person name="Zalar P."/>
            <person name="Grube M."/>
            <person name="Sun H."/>
            <person name="Han J."/>
            <person name="Sharma A."/>
            <person name="Chiniquy J."/>
            <person name="Ngan C.Y."/>
            <person name="Lipzen A."/>
            <person name="Barry K."/>
            <person name="Grigoriev I.V."/>
            <person name="Gunde-Cimerman N."/>
        </authorList>
    </citation>
    <scope>NUCLEOTIDE SEQUENCE [LARGE SCALE GENOMIC DNA]</scope>
    <source>
        <strain evidence="2 3">CBS 110374</strain>
    </source>
</reference>
<dbReference type="GO" id="GO:0016020">
    <property type="term" value="C:membrane"/>
    <property type="evidence" value="ECO:0007669"/>
    <property type="project" value="TreeGrafter"/>
</dbReference>
<accession>A0A074W2R2</accession>
<proteinExistence type="predicted"/>
<dbReference type="GO" id="GO:0001727">
    <property type="term" value="F:lipid kinase activity"/>
    <property type="evidence" value="ECO:0007669"/>
    <property type="project" value="TreeGrafter"/>
</dbReference>
<sequence>MTSARHVVVSTASGTGQAQSFYESHLTDTFKSLGFKEGEHFFVHFTKSEDTITELTRNVFLPAANAGAVLSIILLSGDGGVVDIINAVLTSSRSPDFACPEITLLPLGTGNALANSLGITADDSMGLSTLMQGKSRPVPILRTTFSTGSRLLIHEGSEEAELFNHKGKPTIWGAVVCSWGMHASLVADSDTTEYRKHGVERFQMAAKAALYPEDGSPPHKYRGRVSILRDSEWHELDEKEHAYVLATFVSNLEKNFTISPASKPLDGKLRLIHFGPMSGDEVMAIMTEAYKEGNHVNDDRVRYEEIDGLRIAFDDSEEDGRWRRICVDGKIIRVEKGGWVELVKENTHVLDIVCSAEYV</sequence>
<evidence type="ECO:0000313" key="3">
    <source>
        <dbReference type="Proteomes" id="UP000030672"/>
    </source>
</evidence>
<dbReference type="Gene3D" id="3.40.50.10330">
    <property type="entry name" value="Probable inorganic polyphosphate/atp-NAD kinase, domain 1"/>
    <property type="match status" value="1"/>
</dbReference>
<dbReference type="RefSeq" id="XP_040881230.1">
    <property type="nucleotide sequence ID" value="XM_041027879.1"/>
</dbReference>
<dbReference type="InterPro" id="IPR016064">
    <property type="entry name" value="NAD/diacylglycerol_kinase_sf"/>
</dbReference>
<dbReference type="PROSITE" id="PS50146">
    <property type="entry name" value="DAGK"/>
    <property type="match status" value="1"/>
</dbReference>
<dbReference type="InterPro" id="IPR001206">
    <property type="entry name" value="Diacylglycerol_kinase_cat_dom"/>
</dbReference>
<dbReference type="Gene3D" id="2.60.200.40">
    <property type="match status" value="1"/>
</dbReference>
<dbReference type="InterPro" id="IPR050187">
    <property type="entry name" value="Lipid_Phosphate_FormReg"/>
</dbReference>
<dbReference type="Pfam" id="PF00781">
    <property type="entry name" value="DAGK_cat"/>
    <property type="match status" value="1"/>
</dbReference>
<dbReference type="InterPro" id="IPR017438">
    <property type="entry name" value="ATP-NAD_kinase_N"/>
</dbReference>
<dbReference type="GO" id="GO:0046512">
    <property type="term" value="P:sphingosine biosynthetic process"/>
    <property type="evidence" value="ECO:0007669"/>
    <property type="project" value="TreeGrafter"/>
</dbReference>
<evidence type="ECO:0000313" key="2">
    <source>
        <dbReference type="EMBL" id="KEQ64207.1"/>
    </source>
</evidence>
<protein>
    <recommendedName>
        <fullName evidence="1">DAGKc domain-containing protein</fullName>
    </recommendedName>
</protein>